<dbReference type="Pfam" id="PF02661">
    <property type="entry name" value="Fic"/>
    <property type="match status" value="1"/>
</dbReference>
<dbReference type="PROSITE" id="PS51459">
    <property type="entry name" value="FIDO"/>
    <property type="match status" value="1"/>
</dbReference>
<dbReference type="Proteomes" id="UP000189177">
    <property type="component" value="Unassembled WGS sequence"/>
</dbReference>
<feature type="active site" evidence="1">
    <location>
        <position position="300"/>
    </location>
</feature>
<dbReference type="SUPFAM" id="SSF140931">
    <property type="entry name" value="Fic-like"/>
    <property type="match status" value="1"/>
</dbReference>
<accession>A0A1V2ZXY8</accession>
<evidence type="ECO:0000313" key="4">
    <source>
        <dbReference type="EMBL" id="OOC09980.1"/>
    </source>
</evidence>
<feature type="binding site" evidence="2">
    <location>
        <begin position="304"/>
        <end position="311"/>
    </location>
    <ligand>
        <name>ATP</name>
        <dbReference type="ChEBI" id="CHEBI:30616"/>
    </ligand>
</feature>
<name>A0A1V2ZXY8_9GAMM</name>
<comment type="caution">
    <text evidence="4">The sequence shown here is derived from an EMBL/GenBank/DDBJ whole genome shotgun (WGS) entry which is preliminary data.</text>
</comment>
<dbReference type="OrthoDB" id="9807853at2"/>
<dbReference type="GO" id="GO:0005524">
    <property type="term" value="F:ATP binding"/>
    <property type="evidence" value="ECO:0007669"/>
    <property type="project" value="UniProtKB-KW"/>
</dbReference>
<feature type="domain" description="Fido" evidence="3">
    <location>
        <begin position="216"/>
        <end position="364"/>
    </location>
</feature>
<keyword evidence="2" id="KW-0067">ATP-binding</keyword>
<organism evidence="4 5">
    <name type="scientific">Thioalkalivibrio halophilus</name>
    <dbReference type="NCBI Taxonomy" id="252474"/>
    <lineage>
        <taxon>Bacteria</taxon>
        <taxon>Pseudomonadati</taxon>
        <taxon>Pseudomonadota</taxon>
        <taxon>Gammaproteobacteria</taxon>
        <taxon>Chromatiales</taxon>
        <taxon>Ectothiorhodospiraceae</taxon>
        <taxon>Thioalkalivibrio</taxon>
    </lineage>
</organism>
<evidence type="ECO:0000313" key="5">
    <source>
        <dbReference type="Proteomes" id="UP000189177"/>
    </source>
</evidence>
<keyword evidence="5" id="KW-1185">Reference proteome</keyword>
<dbReference type="PANTHER" id="PTHR13504">
    <property type="entry name" value="FIDO DOMAIN-CONTAINING PROTEIN DDB_G0283145"/>
    <property type="match status" value="1"/>
</dbReference>
<protein>
    <recommendedName>
        <fullName evidence="3">Fido domain-containing protein</fullName>
    </recommendedName>
</protein>
<reference evidence="4 5" key="1">
    <citation type="submission" date="2017-02" db="EMBL/GenBank/DDBJ databases">
        <title>Genomic diversity within the haloalkaliphilic genus Thioalkalivibrio.</title>
        <authorList>
            <person name="Ahn A.-C."/>
            <person name="Meier-Kolthoff J."/>
            <person name="Overmars L."/>
            <person name="Richter M."/>
            <person name="Woyke T."/>
            <person name="Sorokin D.Y."/>
            <person name="Muyzer G."/>
        </authorList>
    </citation>
    <scope>NUCLEOTIDE SEQUENCE [LARGE SCALE GENOMIC DNA]</scope>
    <source>
        <strain evidence="4 5">HL17</strain>
    </source>
</reference>
<evidence type="ECO:0000256" key="1">
    <source>
        <dbReference type="PIRSR" id="PIRSR640198-1"/>
    </source>
</evidence>
<evidence type="ECO:0000256" key="2">
    <source>
        <dbReference type="PIRSR" id="PIRSR640198-2"/>
    </source>
</evidence>
<proteinExistence type="predicted"/>
<dbReference type="InterPro" id="IPR036597">
    <property type="entry name" value="Fido-like_dom_sf"/>
</dbReference>
<sequence length="479" mass="54820">MSSSLGTRLRETWQEDGTVQYEYPPQYAAGDALANQLEFALKHEGVNLAVLADLFRACGPAPIEAAVSEKPTGRYRRLMGFFYERLTGERLAVSRTAGGNYVDALNPDHYLTAAEPEFDRRWRVRDNLLGNGDFCPVIRRTQRLEDALAQPLTEELSGLIGAFPSELFARANDYLYLKETRSTYGIEHEPEPVSGRLERFVALLREAGRVPLAELLDEAGLTRRQNLVVDPRYAESGFRSVQNYVGEQRPDFTQRVHYVCPPPGWLASMMEGLATVATRSHGLSPLVRAAAVGFGFVFIHPFEDGNGRLHRFLIHDLLHRDGFVEGDLMLPVSATMLRRITEYDAVLERYSRPLMEERIDYRLDPEGRLELRNPEEVASYYRYPDLTAQTEYLAETVARTVREDLVEELRFLRGHDAARRAVREIVDLPDRRLDLLLRLLHQNEGRLSRNKRGQFGEIEDHELERIEQVWQQAFMLTDG</sequence>
<dbReference type="STRING" id="252474.B1A74_08240"/>
<gene>
    <name evidence="4" type="ORF">B1A74_08240</name>
</gene>
<dbReference type="InterPro" id="IPR040198">
    <property type="entry name" value="Fido_containing"/>
</dbReference>
<keyword evidence="2" id="KW-0547">Nucleotide-binding</keyword>
<dbReference type="Gene3D" id="1.10.3290.10">
    <property type="entry name" value="Fido-like domain"/>
    <property type="match status" value="1"/>
</dbReference>
<dbReference type="EMBL" id="MUZR01000028">
    <property type="protein sequence ID" value="OOC09980.1"/>
    <property type="molecule type" value="Genomic_DNA"/>
</dbReference>
<evidence type="ECO:0000259" key="3">
    <source>
        <dbReference type="PROSITE" id="PS51459"/>
    </source>
</evidence>
<dbReference type="PANTHER" id="PTHR13504:SF38">
    <property type="entry name" value="FIDO DOMAIN-CONTAINING PROTEIN"/>
    <property type="match status" value="1"/>
</dbReference>
<dbReference type="AlphaFoldDB" id="A0A1V2ZXY8"/>
<dbReference type="InterPro" id="IPR003812">
    <property type="entry name" value="Fido"/>
</dbReference>